<dbReference type="PROSITE" id="PS50011">
    <property type="entry name" value="PROTEIN_KINASE_DOM"/>
    <property type="match status" value="1"/>
</dbReference>
<evidence type="ECO:0000313" key="9">
    <source>
        <dbReference type="EMBL" id="NKZ00864.1"/>
    </source>
</evidence>
<feature type="compositionally biased region" description="Gly residues" evidence="6">
    <location>
        <begin position="392"/>
        <end position="409"/>
    </location>
</feature>
<proteinExistence type="predicted"/>
<keyword evidence="4 5" id="KW-0067">ATP-binding</keyword>
<feature type="region of interest" description="Disordered" evidence="6">
    <location>
        <begin position="307"/>
        <end position="342"/>
    </location>
</feature>
<organism evidence="9 10">
    <name type="scientific">Nocardiopsis alborubida</name>
    <dbReference type="NCBI Taxonomy" id="146802"/>
    <lineage>
        <taxon>Bacteria</taxon>
        <taxon>Bacillati</taxon>
        <taxon>Actinomycetota</taxon>
        <taxon>Actinomycetes</taxon>
        <taxon>Streptosporangiales</taxon>
        <taxon>Nocardiopsidaceae</taxon>
        <taxon>Nocardiopsis</taxon>
    </lineage>
</organism>
<feature type="binding site" evidence="5">
    <location>
        <position position="59"/>
    </location>
    <ligand>
        <name>ATP</name>
        <dbReference type="ChEBI" id="CHEBI:30616"/>
    </ligand>
</feature>
<evidence type="ECO:0000256" key="2">
    <source>
        <dbReference type="ARBA" id="ARBA00022741"/>
    </source>
</evidence>
<comment type="caution">
    <text evidence="9">The sequence shown here is derived from an EMBL/GenBank/DDBJ whole genome shotgun (WGS) entry which is preliminary data.</text>
</comment>
<dbReference type="Gene3D" id="3.30.200.20">
    <property type="entry name" value="Phosphorylase Kinase, domain 1"/>
    <property type="match status" value="1"/>
</dbReference>
<evidence type="ECO:0000256" key="1">
    <source>
        <dbReference type="ARBA" id="ARBA00022679"/>
    </source>
</evidence>
<feature type="domain" description="Protein kinase" evidence="8">
    <location>
        <begin position="31"/>
        <end position="280"/>
    </location>
</feature>
<feature type="region of interest" description="Disordered" evidence="6">
    <location>
        <begin position="1"/>
        <end position="32"/>
    </location>
</feature>
<name>A0A7X6MFY3_9ACTN</name>
<keyword evidence="1" id="KW-0808">Transferase</keyword>
<dbReference type="Gene3D" id="1.10.510.10">
    <property type="entry name" value="Transferase(Phosphotransferase) domain 1"/>
    <property type="match status" value="1"/>
</dbReference>
<keyword evidence="7" id="KW-1133">Transmembrane helix</keyword>
<feature type="transmembrane region" description="Helical" evidence="7">
    <location>
        <begin position="346"/>
        <end position="367"/>
    </location>
</feature>
<evidence type="ECO:0000256" key="6">
    <source>
        <dbReference type="SAM" id="MobiDB-lite"/>
    </source>
</evidence>
<dbReference type="InterPro" id="IPR017441">
    <property type="entry name" value="Protein_kinase_ATP_BS"/>
</dbReference>
<reference evidence="9 10" key="1">
    <citation type="submission" date="2020-04" db="EMBL/GenBank/DDBJ databases">
        <title>MicrobeNet Type strains.</title>
        <authorList>
            <person name="Nicholson A.C."/>
        </authorList>
    </citation>
    <scope>NUCLEOTIDE SEQUENCE [LARGE SCALE GENOMIC DNA]</scope>
    <source>
        <strain evidence="9 10">ATCC 23612</strain>
    </source>
</reference>
<feature type="region of interest" description="Disordered" evidence="6">
    <location>
        <begin position="376"/>
        <end position="417"/>
    </location>
</feature>
<keyword evidence="9" id="KW-0723">Serine/threonine-protein kinase</keyword>
<sequence>MTSPEPPSRPSRSSQTFQPLRPRDPGSVGRYRTVGRLGAGGMGTVYAGRDPSGGLVAIKLVHGDLSADPDFRARFRREADLVRRVSSPCVPRFLDSDTDAAQPWLATEYVAGPTLRQHVREHGPLTGTNLRAFATGVSEALRAIHTAGIVHRDLKPGNVVLAADGPKVLDFGIARALAETAITRTGGLFGTPGWVAPELLRGGQPSPAADVFAWGALVAFAATGRNPFGTGSAETVAVRVLDGRPDLAGVPDDLLPLVTAATGGDPARRPTVEQALSELLGARLTGTVGASPAEEATALVTRVLRDGWEAPPPPTTTTPPRSLDPSPGTGQPSDRSAAREPGKRRWTLVAAAAAAVLLVAGGGWFVGVRFGPDGTGSGGTGPGADRTDAAGGTEGSGSGSGENGDGPGEGSDEVSNAGAGGEIAVEISGNGLFTVHADGSGGLGITPGFDGASPALPADVERAEYAVATVRVETVYSDTAAQTGIMVFGEVEYVADAGEFTLRSGDITLLEVGEGLDPLPRDPTADGRPAHVAVPDEVLATVSRETPGAEFEVRFPEAPESGLLAYLPAPTALGGNADTARGAYACYMNWHPYPPVDMTDEEFVPCPEERPSE</sequence>
<dbReference type="Pfam" id="PF00069">
    <property type="entry name" value="Pkinase"/>
    <property type="match status" value="1"/>
</dbReference>
<dbReference type="PANTHER" id="PTHR43289">
    <property type="entry name" value="MITOGEN-ACTIVATED PROTEIN KINASE KINASE KINASE 20-RELATED"/>
    <property type="match status" value="1"/>
</dbReference>
<evidence type="ECO:0000256" key="4">
    <source>
        <dbReference type="ARBA" id="ARBA00022840"/>
    </source>
</evidence>
<keyword evidence="7" id="KW-0472">Membrane</keyword>
<evidence type="ECO:0000313" key="10">
    <source>
        <dbReference type="Proteomes" id="UP000553209"/>
    </source>
</evidence>
<dbReference type="PROSITE" id="PS00108">
    <property type="entry name" value="PROTEIN_KINASE_ST"/>
    <property type="match status" value="1"/>
</dbReference>
<gene>
    <name evidence="9" type="ORF">HGB44_24795</name>
</gene>
<dbReference type="InterPro" id="IPR000719">
    <property type="entry name" value="Prot_kinase_dom"/>
</dbReference>
<dbReference type="EMBL" id="JAAXPG010000028">
    <property type="protein sequence ID" value="NKZ00864.1"/>
    <property type="molecule type" value="Genomic_DNA"/>
</dbReference>
<keyword evidence="3 9" id="KW-0418">Kinase</keyword>
<evidence type="ECO:0000259" key="8">
    <source>
        <dbReference type="PROSITE" id="PS50011"/>
    </source>
</evidence>
<keyword evidence="2 5" id="KW-0547">Nucleotide-binding</keyword>
<dbReference type="GO" id="GO:0004674">
    <property type="term" value="F:protein serine/threonine kinase activity"/>
    <property type="evidence" value="ECO:0007669"/>
    <property type="project" value="UniProtKB-KW"/>
</dbReference>
<protein>
    <submittedName>
        <fullName evidence="9">Serine/threonine protein kinase</fullName>
    </submittedName>
</protein>
<dbReference type="GO" id="GO:0005524">
    <property type="term" value="F:ATP binding"/>
    <property type="evidence" value="ECO:0007669"/>
    <property type="project" value="UniProtKB-UniRule"/>
</dbReference>
<dbReference type="AlphaFoldDB" id="A0A7X6MFY3"/>
<dbReference type="RefSeq" id="WP_061081855.1">
    <property type="nucleotide sequence ID" value="NZ_JAAXPG010000028.1"/>
</dbReference>
<dbReference type="PANTHER" id="PTHR43289:SF34">
    <property type="entry name" value="SERINE_THREONINE-PROTEIN KINASE YBDM-RELATED"/>
    <property type="match status" value="1"/>
</dbReference>
<accession>A0A7X6MFY3</accession>
<dbReference type="InterPro" id="IPR011009">
    <property type="entry name" value="Kinase-like_dom_sf"/>
</dbReference>
<dbReference type="SUPFAM" id="SSF56112">
    <property type="entry name" value="Protein kinase-like (PK-like)"/>
    <property type="match status" value="1"/>
</dbReference>
<evidence type="ECO:0000256" key="3">
    <source>
        <dbReference type="ARBA" id="ARBA00022777"/>
    </source>
</evidence>
<dbReference type="InterPro" id="IPR008271">
    <property type="entry name" value="Ser/Thr_kinase_AS"/>
</dbReference>
<keyword evidence="10" id="KW-1185">Reference proteome</keyword>
<dbReference type="CDD" id="cd14014">
    <property type="entry name" value="STKc_PknB_like"/>
    <property type="match status" value="1"/>
</dbReference>
<dbReference type="SMART" id="SM00220">
    <property type="entry name" value="S_TKc"/>
    <property type="match status" value="1"/>
</dbReference>
<dbReference type="Proteomes" id="UP000553209">
    <property type="component" value="Unassembled WGS sequence"/>
</dbReference>
<dbReference type="PROSITE" id="PS00107">
    <property type="entry name" value="PROTEIN_KINASE_ATP"/>
    <property type="match status" value="1"/>
</dbReference>
<evidence type="ECO:0000256" key="7">
    <source>
        <dbReference type="SAM" id="Phobius"/>
    </source>
</evidence>
<keyword evidence="7" id="KW-0812">Transmembrane</keyword>
<evidence type="ECO:0000256" key="5">
    <source>
        <dbReference type="PROSITE-ProRule" id="PRU10141"/>
    </source>
</evidence>